<accession>A0AAV9MVK7</accession>
<keyword evidence="2" id="KW-0496">Mitochondrion</keyword>
<evidence type="ECO:0000256" key="4">
    <source>
        <dbReference type="ARBA" id="ARBA00035682"/>
    </source>
</evidence>
<evidence type="ECO:0000313" key="7">
    <source>
        <dbReference type="EMBL" id="KAK5044640.1"/>
    </source>
</evidence>
<comment type="caution">
    <text evidence="7">The sequence shown here is derived from an EMBL/GenBank/DDBJ whole genome shotgun (WGS) entry which is preliminary data.</text>
</comment>
<dbReference type="RefSeq" id="XP_064700296.1">
    <property type="nucleotide sequence ID" value="XM_064854189.1"/>
</dbReference>
<dbReference type="EMBL" id="JAVRRD010000046">
    <property type="protein sequence ID" value="KAK5044640.1"/>
    <property type="molecule type" value="Genomic_DNA"/>
</dbReference>
<sequence length="374" mass="41596">MLNTSLRRVAARTCSSTSSPVPSRSTTPIAASFTSHAHQRRHSSSKPPVPPNNGSPSIPAAVKQVETSSNSRQATTESRPSRRRSAKDKLEAKQDSEYANWASSLPSVPSLQLNPKDVYLAAFFGTYRPTSITGPVVPESSMAAVDKIFQPKPKKARTTQQDVIYTLSSAIENLNDQLSSKKGEQKENVMKALVEAANNAIESNEPHHLDGAPQSVHPTSPNVRIALQEMARRFRPYNVPPAPVPLADPESKSATNQETGNEMFLEVEVTEAGSEPYVQHVVLHDQSTEDLESRDFFTSNAAPNMEIEDPTGFQYIVGEEVDSTPMGRRQQGLYRRPTMMAISVKRQRRLKMKKHKFKKLTRRLRTLRQRQGKI</sequence>
<evidence type="ECO:0000256" key="1">
    <source>
        <dbReference type="ARBA" id="ARBA00004173"/>
    </source>
</evidence>
<organism evidence="7 8">
    <name type="scientific">Exophiala bonariae</name>
    <dbReference type="NCBI Taxonomy" id="1690606"/>
    <lineage>
        <taxon>Eukaryota</taxon>
        <taxon>Fungi</taxon>
        <taxon>Dikarya</taxon>
        <taxon>Ascomycota</taxon>
        <taxon>Pezizomycotina</taxon>
        <taxon>Eurotiomycetes</taxon>
        <taxon>Chaetothyriomycetidae</taxon>
        <taxon>Chaetothyriales</taxon>
        <taxon>Herpotrichiellaceae</taxon>
        <taxon>Exophiala</taxon>
    </lineage>
</organism>
<evidence type="ECO:0000259" key="6">
    <source>
        <dbReference type="SMART" id="SM01155"/>
    </source>
</evidence>
<evidence type="ECO:0000256" key="5">
    <source>
        <dbReference type="SAM" id="MobiDB-lite"/>
    </source>
</evidence>
<feature type="compositionally biased region" description="Polar residues" evidence="5">
    <location>
        <begin position="65"/>
        <end position="78"/>
    </location>
</feature>
<comment type="subcellular location">
    <subcellularLocation>
        <location evidence="1">Mitochondrion</location>
    </subcellularLocation>
</comment>
<comment type="similarity">
    <text evidence="3">Belongs to the mitochondrion-specific ribosomal protein mS38 family.</text>
</comment>
<dbReference type="PANTHER" id="PTHR32035:SF3">
    <property type="entry name" value="SMALL RIBOSOMAL SUBUNIT PROTEIN MS38"/>
    <property type="match status" value="1"/>
</dbReference>
<evidence type="ECO:0000256" key="3">
    <source>
        <dbReference type="ARBA" id="ARBA00035647"/>
    </source>
</evidence>
<dbReference type="AlphaFoldDB" id="A0AAV9MVK7"/>
<proteinExistence type="inferred from homology"/>
<reference evidence="7 8" key="1">
    <citation type="submission" date="2023-08" db="EMBL/GenBank/DDBJ databases">
        <title>Black Yeasts Isolated from many extreme environments.</title>
        <authorList>
            <person name="Coleine C."/>
            <person name="Stajich J.E."/>
            <person name="Selbmann L."/>
        </authorList>
    </citation>
    <scope>NUCLEOTIDE SEQUENCE [LARGE SCALE GENOMIC DNA]</scope>
    <source>
        <strain evidence="7 8">CCFEE 5792</strain>
    </source>
</reference>
<protein>
    <recommendedName>
        <fullName evidence="4">Small ribosomal subunit protein mS38</fullName>
    </recommendedName>
</protein>
<dbReference type="PANTHER" id="PTHR32035">
    <property type="entry name" value="AURORA KINASE A-INTERACTING PROTEIN"/>
    <property type="match status" value="1"/>
</dbReference>
<feature type="domain" description="Ribosomal protein mS38 C-terminal" evidence="6">
    <location>
        <begin position="340"/>
        <end position="373"/>
    </location>
</feature>
<dbReference type="InterPro" id="IPR013177">
    <property type="entry name" value="Ribosomal_mS38_C"/>
</dbReference>
<name>A0AAV9MVK7_9EURO</name>
<dbReference type="SMART" id="SM01155">
    <property type="entry name" value="DUF1713"/>
    <property type="match status" value="1"/>
</dbReference>
<feature type="compositionally biased region" description="Low complexity" evidence="5">
    <location>
        <begin position="15"/>
        <end position="28"/>
    </location>
</feature>
<gene>
    <name evidence="7" type="ORF">LTR84_010654</name>
</gene>
<evidence type="ECO:0000313" key="8">
    <source>
        <dbReference type="Proteomes" id="UP001358417"/>
    </source>
</evidence>
<evidence type="ECO:0000256" key="2">
    <source>
        <dbReference type="ARBA" id="ARBA00023128"/>
    </source>
</evidence>
<dbReference type="Proteomes" id="UP001358417">
    <property type="component" value="Unassembled WGS sequence"/>
</dbReference>
<feature type="region of interest" description="Disordered" evidence="5">
    <location>
        <begin position="1"/>
        <end position="95"/>
    </location>
</feature>
<dbReference type="GeneID" id="89978810"/>
<keyword evidence="8" id="KW-1185">Reference proteome</keyword>
<dbReference type="GO" id="GO:0005739">
    <property type="term" value="C:mitochondrion"/>
    <property type="evidence" value="ECO:0007669"/>
    <property type="project" value="UniProtKB-SubCell"/>
</dbReference>
<dbReference type="Pfam" id="PF08213">
    <property type="entry name" value="COX24_C"/>
    <property type="match status" value="1"/>
</dbReference>